<dbReference type="Gene3D" id="3.40.50.2000">
    <property type="entry name" value="Glycogen Phosphorylase B"/>
    <property type="match status" value="2"/>
</dbReference>
<dbReference type="PANTHER" id="PTHR12526:SF635">
    <property type="entry name" value="GLYCOSYL TRANSFERASE GROUP 1"/>
    <property type="match status" value="1"/>
</dbReference>
<name>A0A538TF93_UNCEI</name>
<dbReference type="EMBL" id="VBOV01000001">
    <property type="protein sequence ID" value="TMQ62302.1"/>
    <property type="molecule type" value="Genomic_DNA"/>
</dbReference>
<dbReference type="PANTHER" id="PTHR12526">
    <property type="entry name" value="GLYCOSYLTRANSFERASE"/>
    <property type="match status" value="1"/>
</dbReference>
<dbReference type="SUPFAM" id="SSF53756">
    <property type="entry name" value="UDP-Glycosyltransferase/glycogen phosphorylase"/>
    <property type="match status" value="1"/>
</dbReference>
<dbReference type="Pfam" id="PF13692">
    <property type="entry name" value="Glyco_trans_1_4"/>
    <property type="match status" value="1"/>
</dbReference>
<protein>
    <submittedName>
        <fullName evidence="1">Glycosyltransferase family 4 protein</fullName>
    </submittedName>
</protein>
<dbReference type="CDD" id="cd03801">
    <property type="entry name" value="GT4_PimA-like"/>
    <property type="match status" value="1"/>
</dbReference>
<comment type="caution">
    <text evidence="1">The sequence shown here is derived from an EMBL/GenBank/DDBJ whole genome shotgun (WGS) entry which is preliminary data.</text>
</comment>
<proteinExistence type="predicted"/>
<gene>
    <name evidence="1" type="ORF">E6K75_00025</name>
</gene>
<accession>A0A538TF93</accession>
<evidence type="ECO:0000313" key="1">
    <source>
        <dbReference type="EMBL" id="TMQ62302.1"/>
    </source>
</evidence>
<organism evidence="1 2">
    <name type="scientific">Eiseniibacteriota bacterium</name>
    <dbReference type="NCBI Taxonomy" id="2212470"/>
    <lineage>
        <taxon>Bacteria</taxon>
        <taxon>Candidatus Eiseniibacteriota</taxon>
    </lineage>
</organism>
<keyword evidence="1" id="KW-0808">Transferase</keyword>
<dbReference type="AlphaFoldDB" id="A0A538TF93"/>
<reference evidence="1 2" key="1">
    <citation type="journal article" date="2019" name="Nat. Microbiol.">
        <title>Mediterranean grassland soil C-N compound turnover is dependent on rainfall and depth, and is mediated by genomically divergent microorganisms.</title>
        <authorList>
            <person name="Diamond S."/>
            <person name="Andeer P.F."/>
            <person name="Li Z."/>
            <person name="Crits-Christoph A."/>
            <person name="Burstein D."/>
            <person name="Anantharaman K."/>
            <person name="Lane K.R."/>
            <person name="Thomas B.C."/>
            <person name="Pan C."/>
            <person name="Northen T.R."/>
            <person name="Banfield J.F."/>
        </authorList>
    </citation>
    <scope>NUCLEOTIDE SEQUENCE [LARGE SCALE GENOMIC DNA]</scope>
    <source>
        <strain evidence="1">WS_5</strain>
    </source>
</reference>
<dbReference type="Proteomes" id="UP000320913">
    <property type="component" value="Unassembled WGS sequence"/>
</dbReference>
<evidence type="ECO:0000313" key="2">
    <source>
        <dbReference type="Proteomes" id="UP000320913"/>
    </source>
</evidence>
<dbReference type="GO" id="GO:0016757">
    <property type="term" value="F:glycosyltransferase activity"/>
    <property type="evidence" value="ECO:0007669"/>
    <property type="project" value="TreeGrafter"/>
</dbReference>
<sequence>MRIALALPHLGVYGGIRRFLELGEVWIRRGHEVAILVPDSRDAKPWVPFSGAIRPLAELPLGAWDVVLSPDPELFLSSRAPGALRVYYSVLEGAPAEREALRAADLVLANSAGMRRYLARKRVHAADGAGGVNAGWFRPPSPDPRFQRRDGGAPVQALVFGRLSRKRKGTWIAARAIEGASMTTGVPVVLTLFDAPPEGGAPSLPRPLGIPHRWVLHPSQRDLAALYGASDLFVSAERRAGWCNTAAEAMACGVAVVCTRSGTEDFAIDRVTAAVPRWRWSWSLARAIQPLLRDPGRRARLAAAGVAKIQEFSWERTADRIEQALTSRMGGRLHGELAAQAAR</sequence>